<dbReference type="Proteomes" id="UP001161757">
    <property type="component" value="Unassembled WGS sequence"/>
</dbReference>
<feature type="compositionally biased region" description="Polar residues" evidence="1">
    <location>
        <begin position="40"/>
        <end position="59"/>
    </location>
</feature>
<sequence>MALSPPISSRSPPQTPRTEKSPSPSTFRVGRRPEPPHSLASASTQFVASQTEANKSASSPLVQLGPVPGLDPGPVCCPHLPRRKGESPQTFFDAIETRARMSVRFCPHRRVLVRIRTAIRVVDSRVINIA</sequence>
<evidence type="ECO:0000256" key="1">
    <source>
        <dbReference type="SAM" id="MobiDB-lite"/>
    </source>
</evidence>
<comment type="caution">
    <text evidence="2">The sequence shown here is derived from an EMBL/GenBank/DDBJ whole genome shotgun (WGS) entry which is preliminary data.</text>
</comment>
<evidence type="ECO:0000313" key="2">
    <source>
        <dbReference type="EMBL" id="KAJ8991819.1"/>
    </source>
</evidence>
<protein>
    <submittedName>
        <fullName evidence="2">Uncharacterized protein</fullName>
    </submittedName>
</protein>
<dbReference type="AlphaFoldDB" id="A0AAN6EVI3"/>
<name>A0AAN6EVI3_EXODE</name>
<feature type="region of interest" description="Disordered" evidence="1">
    <location>
        <begin position="1"/>
        <end position="65"/>
    </location>
</feature>
<evidence type="ECO:0000313" key="3">
    <source>
        <dbReference type="Proteomes" id="UP001161757"/>
    </source>
</evidence>
<organism evidence="2 3">
    <name type="scientific">Exophiala dermatitidis</name>
    <name type="common">Black yeast-like fungus</name>
    <name type="synonym">Wangiella dermatitidis</name>
    <dbReference type="NCBI Taxonomy" id="5970"/>
    <lineage>
        <taxon>Eukaryota</taxon>
        <taxon>Fungi</taxon>
        <taxon>Dikarya</taxon>
        <taxon>Ascomycota</taxon>
        <taxon>Pezizomycotina</taxon>
        <taxon>Eurotiomycetes</taxon>
        <taxon>Chaetothyriomycetidae</taxon>
        <taxon>Chaetothyriales</taxon>
        <taxon>Herpotrichiellaceae</taxon>
        <taxon>Exophiala</taxon>
    </lineage>
</organism>
<accession>A0AAN6EVI3</accession>
<dbReference type="EMBL" id="JAJGCB010000007">
    <property type="protein sequence ID" value="KAJ8991819.1"/>
    <property type="molecule type" value="Genomic_DNA"/>
</dbReference>
<proteinExistence type="predicted"/>
<reference evidence="2" key="1">
    <citation type="submission" date="2023-01" db="EMBL/GenBank/DDBJ databases">
        <title>Exophiala dermititidis isolated from Cystic Fibrosis Patient.</title>
        <authorList>
            <person name="Kurbessoian T."/>
            <person name="Crocker A."/>
            <person name="Murante D."/>
            <person name="Hogan D.A."/>
            <person name="Stajich J.E."/>
        </authorList>
    </citation>
    <scope>NUCLEOTIDE SEQUENCE</scope>
    <source>
        <strain evidence="2">Ex8</strain>
    </source>
</reference>
<gene>
    <name evidence="2" type="ORF">HRR80_004440</name>
</gene>
<feature type="compositionally biased region" description="Polar residues" evidence="1">
    <location>
        <begin position="1"/>
        <end position="12"/>
    </location>
</feature>